<evidence type="ECO:0000256" key="13">
    <source>
        <dbReference type="ARBA" id="ARBA00022840"/>
    </source>
</evidence>
<dbReference type="InterPro" id="IPR001610">
    <property type="entry name" value="PAC"/>
</dbReference>
<proteinExistence type="predicted"/>
<dbReference type="CDD" id="cd00130">
    <property type="entry name" value="PAS"/>
    <property type="match status" value="2"/>
</dbReference>
<accession>A0A917IAZ3</accession>
<dbReference type="Proteomes" id="UP000603912">
    <property type="component" value="Unassembled WGS sequence"/>
</dbReference>
<evidence type="ECO:0000256" key="11">
    <source>
        <dbReference type="ARBA" id="ARBA00022741"/>
    </source>
</evidence>
<dbReference type="InterPro" id="IPR036890">
    <property type="entry name" value="HATPase_C_sf"/>
</dbReference>
<dbReference type="PROSITE" id="PS50113">
    <property type="entry name" value="PAC"/>
    <property type="match status" value="3"/>
</dbReference>
<dbReference type="NCBIfam" id="TIGR00229">
    <property type="entry name" value="sensory_box"/>
    <property type="match status" value="3"/>
</dbReference>
<evidence type="ECO:0000256" key="1">
    <source>
        <dbReference type="ARBA" id="ARBA00000085"/>
    </source>
</evidence>
<keyword evidence="20" id="KW-1185">Reference proteome</keyword>
<dbReference type="Pfam" id="PF08447">
    <property type="entry name" value="PAS_3"/>
    <property type="match status" value="2"/>
</dbReference>
<keyword evidence="14" id="KW-0157">Chromophore</keyword>
<dbReference type="EMBL" id="BMES01000003">
    <property type="protein sequence ID" value="GGH32245.1"/>
    <property type="molecule type" value="Genomic_DNA"/>
</dbReference>
<evidence type="ECO:0000256" key="5">
    <source>
        <dbReference type="ARBA" id="ARBA00022553"/>
    </source>
</evidence>
<keyword evidence="5" id="KW-0597">Phosphoprotein</keyword>
<evidence type="ECO:0000256" key="12">
    <source>
        <dbReference type="ARBA" id="ARBA00022777"/>
    </source>
</evidence>
<dbReference type="InterPro" id="IPR035965">
    <property type="entry name" value="PAS-like_dom_sf"/>
</dbReference>
<dbReference type="AlphaFoldDB" id="A0A917IAZ3"/>
<dbReference type="EC" id="2.7.13.3" evidence="2"/>
<dbReference type="GO" id="GO:0004673">
    <property type="term" value="F:protein histidine kinase activity"/>
    <property type="evidence" value="ECO:0007669"/>
    <property type="project" value="UniProtKB-EC"/>
</dbReference>
<gene>
    <name evidence="19" type="ORF">GCM10007036_43960</name>
</gene>
<dbReference type="GO" id="GO:0005524">
    <property type="term" value="F:ATP binding"/>
    <property type="evidence" value="ECO:0007669"/>
    <property type="project" value="UniProtKB-KW"/>
</dbReference>
<dbReference type="InterPro" id="IPR013655">
    <property type="entry name" value="PAS_fold_3"/>
</dbReference>
<feature type="domain" description="PAC" evidence="18">
    <location>
        <begin position="84"/>
        <end position="136"/>
    </location>
</feature>
<keyword evidence="7" id="KW-0285">Flavoprotein</keyword>
<evidence type="ECO:0000256" key="15">
    <source>
        <dbReference type="ARBA" id="ARBA00023026"/>
    </source>
</evidence>
<dbReference type="Gene3D" id="3.30.450.20">
    <property type="entry name" value="PAS domain"/>
    <property type="match status" value="3"/>
</dbReference>
<keyword evidence="9" id="KW-0808">Transferase</keyword>
<evidence type="ECO:0000256" key="14">
    <source>
        <dbReference type="ARBA" id="ARBA00022991"/>
    </source>
</evidence>
<protein>
    <recommendedName>
        <fullName evidence="3">Blue-light-activated histidine kinase</fullName>
        <ecNumber evidence="2">2.7.13.3</ecNumber>
    </recommendedName>
</protein>
<dbReference type="GO" id="GO:0009881">
    <property type="term" value="F:photoreceptor activity"/>
    <property type="evidence" value="ECO:0007669"/>
    <property type="project" value="UniProtKB-KW"/>
</dbReference>
<dbReference type="PROSITE" id="PS50112">
    <property type="entry name" value="PAS"/>
    <property type="match status" value="2"/>
</dbReference>
<keyword evidence="16" id="KW-0675">Receptor</keyword>
<evidence type="ECO:0000256" key="3">
    <source>
        <dbReference type="ARBA" id="ARBA00021740"/>
    </source>
</evidence>
<reference evidence="19" key="2">
    <citation type="submission" date="2020-09" db="EMBL/GenBank/DDBJ databases">
        <authorList>
            <person name="Sun Q."/>
            <person name="Zhou Y."/>
        </authorList>
    </citation>
    <scope>NUCLEOTIDE SEQUENCE</scope>
    <source>
        <strain evidence="19">CGMCC 1.12214</strain>
    </source>
</reference>
<dbReference type="InterPro" id="IPR013656">
    <property type="entry name" value="PAS_4"/>
</dbReference>
<reference evidence="19" key="1">
    <citation type="journal article" date="2014" name="Int. J. Syst. Evol. Microbiol.">
        <title>Complete genome sequence of Corynebacterium casei LMG S-19264T (=DSM 44701T), isolated from a smear-ripened cheese.</title>
        <authorList>
            <consortium name="US DOE Joint Genome Institute (JGI-PGF)"/>
            <person name="Walter F."/>
            <person name="Albersmeier A."/>
            <person name="Kalinowski J."/>
            <person name="Ruckert C."/>
        </authorList>
    </citation>
    <scope>NUCLEOTIDE SEQUENCE</scope>
    <source>
        <strain evidence="19">CGMCC 1.12214</strain>
    </source>
</reference>
<evidence type="ECO:0000256" key="10">
    <source>
        <dbReference type="ARBA" id="ARBA00022737"/>
    </source>
</evidence>
<evidence type="ECO:0000259" key="17">
    <source>
        <dbReference type="PROSITE" id="PS50112"/>
    </source>
</evidence>
<evidence type="ECO:0000256" key="16">
    <source>
        <dbReference type="ARBA" id="ARBA00023170"/>
    </source>
</evidence>
<keyword evidence="13" id="KW-0067">ATP-binding</keyword>
<evidence type="ECO:0000256" key="9">
    <source>
        <dbReference type="ARBA" id="ARBA00022679"/>
    </source>
</evidence>
<comment type="catalytic activity">
    <reaction evidence="1">
        <text>ATP + protein L-histidine = ADP + protein N-phospho-L-histidine.</text>
        <dbReference type="EC" id="2.7.13.3"/>
    </reaction>
</comment>
<organism evidence="19 20">
    <name type="scientific">Alsobacter metallidurans</name>
    <dbReference type="NCBI Taxonomy" id="340221"/>
    <lineage>
        <taxon>Bacteria</taxon>
        <taxon>Pseudomonadati</taxon>
        <taxon>Pseudomonadota</taxon>
        <taxon>Alphaproteobacteria</taxon>
        <taxon>Hyphomicrobiales</taxon>
        <taxon>Alsobacteraceae</taxon>
        <taxon>Alsobacter</taxon>
    </lineage>
</organism>
<keyword evidence="15" id="KW-0843">Virulence</keyword>
<dbReference type="RefSeq" id="WP_188519957.1">
    <property type="nucleotide sequence ID" value="NZ_BMES01000003.1"/>
</dbReference>
<keyword evidence="12" id="KW-0418">Kinase</keyword>
<dbReference type="SMART" id="SM00911">
    <property type="entry name" value="HWE_HK"/>
    <property type="match status" value="1"/>
</dbReference>
<feature type="domain" description="PAS" evidence="17">
    <location>
        <begin position="265"/>
        <end position="340"/>
    </location>
</feature>
<feature type="domain" description="PAS" evidence="17">
    <location>
        <begin position="137"/>
        <end position="194"/>
    </location>
</feature>
<evidence type="ECO:0000256" key="6">
    <source>
        <dbReference type="ARBA" id="ARBA00022606"/>
    </source>
</evidence>
<evidence type="ECO:0000313" key="20">
    <source>
        <dbReference type="Proteomes" id="UP000603912"/>
    </source>
</evidence>
<dbReference type="SMART" id="SM00086">
    <property type="entry name" value="PAC"/>
    <property type="match status" value="3"/>
</dbReference>
<keyword evidence="6" id="KW-0716">Sensory transduction</keyword>
<evidence type="ECO:0000259" key="18">
    <source>
        <dbReference type="PROSITE" id="PS50113"/>
    </source>
</evidence>
<name>A0A917IAZ3_9HYPH</name>
<keyword evidence="4" id="KW-0600">Photoreceptor protein</keyword>
<dbReference type="SMART" id="SM00091">
    <property type="entry name" value="PAS"/>
    <property type="match status" value="2"/>
</dbReference>
<feature type="domain" description="PAC" evidence="18">
    <location>
        <begin position="342"/>
        <end position="395"/>
    </location>
</feature>
<evidence type="ECO:0000313" key="19">
    <source>
        <dbReference type="EMBL" id="GGH32245.1"/>
    </source>
</evidence>
<dbReference type="InterPro" id="IPR011102">
    <property type="entry name" value="Sig_transdc_His_kinase_HWE"/>
</dbReference>
<keyword evidence="10" id="KW-0677">Repeat</keyword>
<dbReference type="PANTHER" id="PTHR41523">
    <property type="entry name" value="TWO-COMPONENT SYSTEM SENSOR PROTEIN"/>
    <property type="match status" value="1"/>
</dbReference>
<evidence type="ECO:0000256" key="7">
    <source>
        <dbReference type="ARBA" id="ARBA00022630"/>
    </source>
</evidence>
<keyword evidence="11" id="KW-0547">Nucleotide-binding</keyword>
<feature type="domain" description="PAC" evidence="18">
    <location>
        <begin position="211"/>
        <end position="264"/>
    </location>
</feature>
<dbReference type="Pfam" id="PF08448">
    <property type="entry name" value="PAS_4"/>
    <property type="match status" value="1"/>
</dbReference>
<comment type="caution">
    <text evidence="19">The sequence shown here is derived from an EMBL/GenBank/DDBJ whole genome shotgun (WGS) entry which is preliminary data.</text>
</comment>
<evidence type="ECO:0000256" key="4">
    <source>
        <dbReference type="ARBA" id="ARBA00022543"/>
    </source>
</evidence>
<evidence type="ECO:0000256" key="8">
    <source>
        <dbReference type="ARBA" id="ARBA00022643"/>
    </source>
</evidence>
<keyword evidence="8" id="KW-0288">FMN</keyword>
<dbReference type="InterPro" id="IPR000700">
    <property type="entry name" value="PAS-assoc_C"/>
</dbReference>
<evidence type="ECO:0000256" key="2">
    <source>
        <dbReference type="ARBA" id="ARBA00012438"/>
    </source>
</evidence>
<dbReference type="Pfam" id="PF07536">
    <property type="entry name" value="HWE_HK"/>
    <property type="match status" value="1"/>
</dbReference>
<dbReference type="Gene3D" id="3.30.565.10">
    <property type="entry name" value="Histidine kinase-like ATPase, C-terminal domain"/>
    <property type="match status" value="1"/>
</dbReference>
<dbReference type="SUPFAM" id="SSF55785">
    <property type="entry name" value="PYP-like sensor domain (PAS domain)"/>
    <property type="match status" value="3"/>
</dbReference>
<sequence length="600" mass="66125">MSAVPQSFSVAEALLGSMLHDRPHARWSAGPDGRTGGDQIAWRSLTGQTAESWASEGWLGALQADDRGMAERRWAEALRAGAPMALECRVAMAAGGWRWMQCHAAPVIGPDGAITAWAGLAIDVHERVRTTTALRESEERYRLTMESARDYAILLLDTEGVIQRWSPGAEAVFGWKAGEIEGRHFAATFTPEDRAAGAVEKELAGAARDGVTPDIRWHLRADGRRTFIEGSTRALRDEHGVLQGFLKIGQDMTERRRVRQALQESEERFRLFGEASTDVLWIRDAGSLQWVYLSPAFERVFGAALAQGLRSETIPNWVDFILPEDREEALAAIERVSDGQTVSSRYRFRRQSDGEVRWLTSHDFPIPDAQGRTRWIGGIAHDFTDEKAIADRLQVLLAELQHRTRNLIGVIRAIATRTAADATSLQAFTQSFTARLDALGRVNGLLSRLEDGDRVSFDELLRAEFAAHGVADENGLGDQVTLKGRRGIRLRSATIQTFGLALHELTTNAVKYGALSTPDGHVEVTWRLIVAGDGAQRLRVEWRETGVPGALVSTRKGYGRELIERALPYQLAAETHYELGPDGVRCTITAPVSSTYAAGT</sequence>
<dbReference type="InterPro" id="IPR000014">
    <property type="entry name" value="PAS"/>
</dbReference>
<dbReference type="PANTHER" id="PTHR41523:SF8">
    <property type="entry name" value="ETHYLENE RESPONSE SENSOR PROTEIN"/>
    <property type="match status" value="1"/>
</dbReference>